<keyword evidence="3" id="KW-1185">Reference proteome</keyword>
<sequence>MKHLKKLINFTLAITLPLFLLPAMAQETLVNYVIINKGNTTIASHLQGVPDVLPNAISTFTDSRDLKISSMKNGESSSAGKGFVFSSGEKSCEFFDSITVTKKSNITNFSTNLTSMSTGKQLTACEIKSTKEPARPPYSYNLELTMH</sequence>
<dbReference type="OrthoDB" id="6903167at2"/>
<organism evidence="2 3">
    <name type="scientific">Pseudomonas vancouverensis</name>
    <dbReference type="NCBI Taxonomy" id="95300"/>
    <lineage>
        <taxon>Bacteria</taxon>
        <taxon>Pseudomonadati</taxon>
        <taxon>Pseudomonadota</taxon>
        <taxon>Gammaproteobacteria</taxon>
        <taxon>Pseudomonadales</taxon>
        <taxon>Pseudomonadaceae</taxon>
        <taxon>Pseudomonas</taxon>
    </lineage>
</organism>
<feature type="chain" id="PRO_5044372154" evidence="1">
    <location>
        <begin position="26"/>
        <end position="147"/>
    </location>
</feature>
<dbReference type="RefSeq" id="WP_093225800.1">
    <property type="nucleotide sequence ID" value="NZ_LT629803.1"/>
</dbReference>
<dbReference type="AlphaFoldDB" id="A0A1H2P6I7"/>
<keyword evidence="1" id="KW-0732">Signal</keyword>
<protein>
    <submittedName>
        <fullName evidence="2">Uncharacterized protein</fullName>
    </submittedName>
</protein>
<accession>A0A1H2P6I7</accession>
<dbReference type="EMBL" id="RRZK01000002">
    <property type="protein sequence ID" value="TDB68466.1"/>
    <property type="molecule type" value="Genomic_DNA"/>
</dbReference>
<reference evidence="3" key="1">
    <citation type="journal article" date="2019" name="bioRxiv">
        <title>Bacterially produced spermidine induces plant systemic susceptibility to pathogens.</title>
        <authorList>
            <person name="Melnyk R.A."/>
            <person name="Beskrovnaya P.A."/>
            <person name="Liu Z."/>
            <person name="Song Y."/>
            <person name="Haney C.H."/>
        </authorList>
    </citation>
    <scope>NUCLEOTIDE SEQUENCE [LARGE SCALE GENOMIC DNA]</scope>
    <source>
        <strain evidence="3">Dha-51</strain>
    </source>
</reference>
<evidence type="ECO:0000256" key="1">
    <source>
        <dbReference type="SAM" id="SignalP"/>
    </source>
</evidence>
<comment type="caution">
    <text evidence="2">The sequence shown here is derived from an EMBL/GenBank/DDBJ whole genome shotgun (WGS) entry which is preliminary data.</text>
</comment>
<proteinExistence type="predicted"/>
<gene>
    <name evidence="2" type="ORF">EIY72_01025</name>
</gene>
<name>A0A1H2P6I7_PSEVA</name>
<dbReference type="STRING" id="95300.SAMN05216558_3855"/>
<evidence type="ECO:0000313" key="3">
    <source>
        <dbReference type="Proteomes" id="UP000295254"/>
    </source>
</evidence>
<evidence type="ECO:0000313" key="2">
    <source>
        <dbReference type="EMBL" id="TDB68466.1"/>
    </source>
</evidence>
<dbReference type="Proteomes" id="UP000295254">
    <property type="component" value="Unassembled WGS sequence"/>
</dbReference>
<feature type="signal peptide" evidence="1">
    <location>
        <begin position="1"/>
        <end position="25"/>
    </location>
</feature>